<name>A0AA36HQQ9_9DINO</name>
<evidence type="ECO:0000256" key="1">
    <source>
        <dbReference type="SAM" id="MobiDB-lite"/>
    </source>
</evidence>
<feature type="non-terminal residue" evidence="2">
    <location>
        <position position="1"/>
    </location>
</feature>
<protein>
    <submittedName>
        <fullName evidence="2">Uncharacterized protein</fullName>
    </submittedName>
</protein>
<proteinExistence type="predicted"/>
<sequence>GVTWVNDTCLAQGALMVTRSTEVYPFSKKVAREIRQSQSMPSAIQRSAASELQRLQRGQTTTAAIIQNVLEKVEEGKCLAVVDLISGVGDWGAGVLSEAQRLGLTQQSQEKEQNVRLKYLGFDFREYAAPAEQPPDAGKQPEWDKLVAEVASRMKVFTVNKATGALQVPTDKKWKGTVRTEALFSTLKTYEDKAQELGAVRQPQKKPAPNTKPKKADMVTMPVADLKKMDCCYVPSDDELPDDWEIVLTLTDGAWAVWLYLKESDKPATFKRRQQVLPLGHLAVGMEANVPAGHWSMPLRLTSSNPSQCLVTVAGKVTDLAFLVKHMDIKTETPEQARLTANHLRSFEI</sequence>
<organism evidence="2 3">
    <name type="scientific">Effrenium voratum</name>
    <dbReference type="NCBI Taxonomy" id="2562239"/>
    <lineage>
        <taxon>Eukaryota</taxon>
        <taxon>Sar</taxon>
        <taxon>Alveolata</taxon>
        <taxon>Dinophyceae</taxon>
        <taxon>Suessiales</taxon>
        <taxon>Symbiodiniaceae</taxon>
        <taxon>Effrenium</taxon>
    </lineage>
</organism>
<dbReference type="AlphaFoldDB" id="A0AA36HQQ9"/>
<reference evidence="2" key="1">
    <citation type="submission" date="2023-08" db="EMBL/GenBank/DDBJ databases">
        <authorList>
            <person name="Chen Y."/>
            <person name="Shah S."/>
            <person name="Dougan E. K."/>
            <person name="Thang M."/>
            <person name="Chan C."/>
        </authorList>
    </citation>
    <scope>NUCLEOTIDE SEQUENCE</scope>
</reference>
<feature type="region of interest" description="Disordered" evidence="1">
    <location>
        <begin position="197"/>
        <end position="216"/>
    </location>
</feature>
<accession>A0AA36HQQ9</accession>
<evidence type="ECO:0000313" key="3">
    <source>
        <dbReference type="Proteomes" id="UP001178507"/>
    </source>
</evidence>
<gene>
    <name evidence="2" type="ORF">EVOR1521_LOCUS3351</name>
</gene>
<dbReference type="EMBL" id="CAUJNA010000203">
    <property type="protein sequence ID" value="CAJ1373579.1"/>
    <property type="molecule type" value="Genomic_DNA"/>
</dbReference>
<evidence type="ECO:0000313" key="2">
    <source>
        <dbReference type="EMBL" id="CAJ1373579.1"/>
    </source>
</evidence>
<dbReference type="Proteomes" id="UP001178507">
    <property type="component" value="Unassembled WGS sequence"/>
</dbReference>
<keyword evidence="3" id="KW-1185">Reference proteome</keyword>
<comment type="caution">
    <text evidence="2">The sequence shown here is derived from an EMBL/GenBank/DDBJ whole genome shotgun (WGS) entry which is preliminary data.</text>
</comment>